<organism evidence="1">
    <name type="scientific">Shigella boydii</name>
    <dbReference type="NCBI Taxonomy" id="621"/>
    <lineage>
        <taxon>Bacteria</taxon>
        <taxon>Pseudomonadati</taxon>
        <taxon>Pseudomonadota</taxon>
        <taxon>Gammaproteobacteria</taxon>
        <taxon>Enterobacterales</taxon>
        <taxon>Enterobacteriaceae</taxon>
        <taxon>Shigella</taxon>
    </lineage>
</organism>
<reference evidence="1" key="1">
    <citation type="submission" date="2018-05" db="EMBL/GenBank/DDBJ databases">
        <authorList>
            <person name="Ashton P.M."/>
            <person name="Dallman T."/>
            <person name="Nair S."/>
            <person name="De Pinna E."/>
            <person name="Peters T."/>
            <person name="Grant K."/>
        </authorList>
    </citation>
    <scope>NUCLEOTIDE SEQUENCE</scope>
    <source>
        <strain evidence="1">287711</strain>
    </source>
</reference>
<gene>
    <name evidence="1" type="ORF">DLV22_25385</name>
</gene>
<comment type="caution">
    <text evidence="1">The sequence shown here is derived from an EMBL/GenBank/DDBJ whole genome shotgun (WGS) entry which is preliminary data.</text>
</comment>
<dbReference type="EMBL" id="AAVUMO010000190">
    <property type="protein sequence ID" value="EGE3747866.1"/>
    <property type="molecule type" value="Genomic_DNA"/>
</dbReference>
<dbReference type="AlphaFoldDB" id="A0A8H9AJ66"/>
<name>A0A8H9AJ66_SHIBO</name>
<evidence type="ECO:0000313" key="1">
    <source>
        <dbReference type="EMBL" id="EGE3747866.1"/>
    </source>
</evidence>
<sequence>MGGHKKATELLFDGNNKLHENVKIFIQRVDLGNAQTPREIVRSLRHYEQKAMDYFENIPKINGSQNGGRAAAVSKVEEFAKVAKEKLTSAGEWVILK</sequence>
<protein>
    <submittedName>
        <fullName evidence="1">Uncharacterized protein</fullName>
    </submittedName>
</protein>
<accession>A0A8H9AJ66</accession>
<proteinExistence type="predicted"/>
<dbReference type="Proteomes" id="UP000864586">
    <property type="component" value="Unassembled WGS sequence"/>
</dbReference>